<dbReference type="Proteomes" id="UP000708208">
    <property type="component" value="Unassembled WGS sequence"/>
</dbReference>
<reference evidence="1" key="1">
    <citation type="submission" date="2021-06" db="EMBL/GenBank/DDBJ databases">
        <authorList>
            <person name="Hodson N. C."/>
            <person name="Mongue J. A."/>
            <person name="Jaron S. K."/>
        </authorList>
    </citation>
    <scope>NUCLEOTIDE SEQUENCE</scope>
</reference>
<protein>
    <submittedName>
        <fullName evidence="1">Uncharacterized protein</fullName>
    </submittedName>
</protein>
<evidence type="ECO:0000313" key="2">
    <source>
        <dbReference type="Proteomes" id="UP000708208"/>
    </source>
</evidence>
<keyword evidence="2" id="KW-1185">Reference proteome</keyword>
<gene>
    <name evidence="1" type="ORF">AFUS01_LOCUS13293</name>
</gene>
<dbReference type="EMBL" id="CAJVCH010107694">
    <property type="protein sequence ID" value="CAG7724260.1"/>
    <property type="molecule type" value="Genomic_DNA"/>
</dbReference>
<evidence type="ECO:0000313" key="1">
    <source>
        <dbReference type="EMBL" id="CAG7724260.1"/>
    </source>
</evidence>
<proteinExistence type="predicted"/>
<comment type="caution">
    <text evidence="1">The sequence shown here is derived from an EMBL/GenBank/DDBJ whole genome shotgun (WGS) entry which is preliminary data.</text>
</comment>
<sequence>LYNCQSQTARKSKTG</sequence>
<organism evidence="1 2">
    <name type="scientific">Allacma fusca</name>
    <dbReference type="NCBI Taxonomy" id="39272"/>
    <lineage>
        <taxon>Eukaryota</taxon>
        <taxon>Metazoa</taxon>
        <taxon>Ecdysozoa</taxon>
        <taxon>Arthropoda</taxon>
        <taxon>Hexapoda</taxon>
        <taxon>Collembola</taxon>
        <taxon>Symphypleona</taxon>
        <taxon>Sminthuridae</taxon>
        <taxon>Allacma</taxon>
    </lineage>
</organism>
<feature type="non-terminal residue" evidence="1">
    <location>
        <position position="1"/>
    </location>
</feature>
<name>A0A8J2JYE9_9HEXA</name>
<accession>A0A8J2JYE9</accession>